<dbReference type="SUPFAM" id="SSF48008">
    <property type="entry name" value="GntR ligand-binding domain-like"/>
    <property type="match status" value="1"/>
</dbReference>
<dbReference type="PANTHER" id="PTHR43537:SF51">
    <property type="entry name" value="HTH-TYPE TRANSCRIPTIONAL REGULATOR LGOR-RELATED"/>
    <property type="match status" value="1"/>
</dbReference>
<keyword evidence="1" id="KW-0805">Transcription regulation</keyword>
<evidence type="ECO:0000256" key="2">
    <source>
        <dbReference type="ARBA" id="ARBA00023125"/>
    </source>
</evidence>
<dbReference type="GO" id="GO:0003677">
    <property type="term" value="F:DNA binding"/>
    <property type="evidence" value="ECO:0007669"/>
    <property type="project" value="UniProtKB-KW"/>
</dbReference>
<dbReference type="InterPro" id="IPR008920">
    <property type="entry name" value="TF_FadR/GntR_C"/>
</dbReference>
<proteinExistence type="predicted"/>
<dbReference type="PANTHER" id="PTHR43537">
    <property type="entry name" value="TRANSCRIPTIONAL REGULATOR, GNTR FAMILY"/>
    <property type="match status" value="1"/>
</dbReference>
<evidence type="ECO:0000259" key="4">
    <source>
        <dbReference type="SMART" id="SM00895"/>
    </source>
</evidence>
<keyword evidence="6" id="KW-1185">Reference proteome</keyword>
<dbReference type="InterPro" id="IPR011711">
    <property type="entry name" value="GntR_C"/>
</dbReference>
<dbReference type="Pfam" id="PF00392">
    <property type="entry name" value="GntR"/>
    <property type="match status" value="1"/>
</dbReference>
<dbReference type="Gene3D" id="1.10.10.10">
    <property type="entry name" value="Winged helix-like DNA-binding domain superfamily/Winged helix DNA-binding domain"/>
    <property type="match status" value="1"/>
</dbReference>
<dbReference type="Gene3D" id="1.20.120.530">
    <property type="entry name" value="GntR ligand-binding domain-like"/>
    <property type="match status" value="1"/>
</dbReference>
<evidence type="ECO:0000313" key="5">
    <source>
        <dbReference type="EMBL" id="SMX29097.1"/>
    </source>
</evidence>
<dbReference type="InterPro" id="IPR036388">
    <property type="entry name" value="WH-like_DNA-bd_sf"/>
</dbReference>
<name>A0A238JG35_9RHOB</name>
<dbReference type="SUPFAM" id="SSF46785">
    <property type="entry name" value="Winged helix' DNA-binding domain"/>
    <property type="match status" value="1"/>
</dbReference>
<dbReference type="Pfam" id="PF07729">
    <property type="entry name" value="FCD"/>
    <property type="match status" value="1"/>
</dbReference>
<dbReference type="GO" id="GO:0003700">
    <property type="term" value="F:DNA-binding transcription factor activity"/>
    <property type="evidence" value="ECO:0007669"/>
    <property type="project" value="InterPro"/>
</dbReference>
<protein>
    <submittedName>
        <fullName evidence="5">Putative HTH-type transcriptional regulator YdfH</fullName>
    </submittedName>
</protein>
<dbReference type="Proteomes" id="UP000225972">
    <property type="component" value="Unassembled WGS sequence"/>
</dbReference>
<sequence>MSETDVGAQLGVSRQPVRDAFGRLSLAGYLDIKPQRATRIAKISDQRLRDAVFLRASLECASLAEREPLSQNQIKELSEIVEKMRHSVSNQETEYFDLLDNEFHQTLTNIKSRPAIWTIIRDAHGHVGRLQSLSRQNLRDADWQQHQDILDAVISGRLDRTIPLLKTHLEQVLGTIDRVKEENPAYF</sequence>
<dbReference type="AlphaFoldDB" id="A0A238JG35"/>
<accession>A0A238JG35</accession>
<gene>
    <name evidence="5" type="primary">ydfH_5</name>
    <name evidence="5" type="ORF">TRP8649_03228</name>
</gene>
<dbReference type="InterPro" id="IPR000524">
    <property type="entry name" value="Tscrpt_reg_HTH_GntR"/>
</dbReference>
<keyword evidence="2" id="KW-0238">DNA-binding</keyword>
<dbReference type="InterPro" id="IPR036390">
    <property type="entry name" value="WH_DNA-bd_sf"/>
</dbReference>
<organism evidence="5 6">
    <name type="scientific">Pelagimonas phthalicica</name>
    <dbReference type="NCBI Taxonomy" id="1037362"/>
    <lineage>
        <taxon>Bacteria</taxon>
        <taxon>Pseudomonadati</taxon>
        <taxon>Pseudomonadota</taxon>
        <taxon>Alphaproteobacteria</taxon>
        <taxon>Rhodobacterales</taxon>
        <taxon>Roseobacteraceae</taxon>
        <taxon>Pelagimonas</taxon>
    </lineage>
</organism>
<evidence type="ECO:0000313" key="6">
    <source>
        <dbReference type="Proteomes" id="UP000225972"/>
    </source>
</evidence>
<dbReference type="EMBL" id="FXXP01000002">
    <property type="protein sequence ID" value="SMX29097.1"/>
    <property type="molecule type" value="Genomic_DNA"/>
</dbReference>
<reference evidence="6" key="1">
    <citation type="submission" date="2017-05" db="EMBL/GenBank/DDBJ databases">
        <authorList>
            <person name="Rodrigo-Torres L."/>
            <person name="Arahal R. D."/>
            <person name="Lucena T."/>
        </authorList>
    </citation>
    <scope>NUCLEOTIDE SEQUENCE [LARGE SCALE GENOMIC DNA]</scope>
    <source>
        <strain evidence="6">CECT 8649</strain>
    </source>
</reference>
<keyword evidence="3" id="KW-0804">Transcription</keyword>
<evidence type="ECO:0000256" key="1">
    <source>
        <dbReference type="ARBA" id="ARBA00023015"/>
    </source>
</evidence>
<evidence type="ECO:0000256" key="3">
    <source>
        <dbReference type="ARBA" id="ARBA00023163"/>
    </source>
</evidence>
<feature type="domain" description="GntR C-terminal" evidence="4">
    <location>
        <begin position="50"/>
        <end position="171"/>
    </location>
</feature>
<dbReference type="SMART" id="SM00895">
    <property type="entry name" value="FCD"/>
    <property type="match status" value="1"/>
</dbReference>